<feature type="transmembrane region" description="Helical" evidence="1">
    <location>
        <begin position="223"/>
        <end position="243"/>
    </location>
</feature>
<dbReference type="RefSeq" id="WP_275278593.1">
    <property type="nucleotide sequence ID" value="NZ_CP119108.1"/>
</dbReference>
<feature type="transmembrane region" description="Helical" evidence="1">
    <location>
        <begin position="147"/>
        <end position="165"/>
    </location>
</feature>
<proteinExistence type="predicted"/>
<name>A0ABY8BYJ9_9MICO</name>
<dbReference type="Pfam" id="PF22564">
    <property type="entry name" value="HAAS"/>
    <property type="match status" value="1"/>
</dbReference>
<dbReference type="EMBL" id="CP119108">
    <property type="protein sequence ID" value="WEG09269.1"/>
    <property type="molecule type" value="Genomic_DNA"/>
</dbReference>
<accession>A0ABY8BYJ9</accession>
<dbReference type="Proteomes" id="UP001214553">
    <property type="component" value="Chromosome"/>
</dbReference>
<feature type="transmembrane region" description="Helical" evidence="1">
    <location>
        <begin position="195"/>
        <end position="217"/>
    </location>
</feature>
<feature type="transmembrane region" description="Helical" evidence="1">
    <location>
        <begin position="250"/>
        <end position="266"/>
    </location>
</feature>
<evidence type="ECO:0000313" key="2">
    <source>
        <dbReference type="EMBL" id="WEG09269.1"/>
    </source>
</evidence>
<organism evidence="2 3">
    <name type="scientific">Microbacterium horticulturae</name>
    <dbReference type="NCBI Taxonomy" id="3028316"/>
    <lineage>
        <taxon>Bacteria</taxon>
        <taxon>Bacillati</taxon>
        <taxon>Actinomycetota</taxon>
        <taxon>Actinomycetes</taxon>
        <taxon>Micrococcales</taxon>
        <taxon>Microbacteriaceae</taxon>
        <taxon>Microbacterium</taxon>
    </lineage>
</organism>
<feature type="transmembrane region" description="Helical" evidence="1">
    <location>
        <begin position="272"/>
        <end position="291"/>
    </location>
</feature>
<keyword evidence="1" id="KW-0472">Membrane</keyword>
<keyword evidence="1" id="KW-1133">Transmembrane helix</keyword>
<keyword evidence="3" id="KW-1185">Reference proteome</keyword>
<gene>
    <name evidence="2" type="ORF">PU630_01530</name>
</gene>
<protein>
    <submittedName>
        <fullName evidence="2">DUF1700 domain-containing protein</fullName>
    </submittedName>
</protein>
<evidence type="ECO:0000313" key="3">
    <source>
        <dbReference type="Proteomes" id="UP001214553"/>
    </source>
</evidence>
<evidence type="ECO:0000256" key="1">
    <source>
        <dbReference type="SAM" id="Phobius"/>
    </source>
</evidence>
<keyword evidence="1" id="KW-0812">Transmembrane</keyword>
<feature type="transmembrane region" description="Helical" evidence="1">
    <location>
        <begin position="77"/>
        <end position="98"/>
    </location>
</feature>
<sequence length="300" mass="31233">MITQDDYLDAVRRELRDLDARHREAVLADLREHFADATEQGRSPEEISRALGTPREISERAYEEFGRSGSTAERLRTVLTVAAIVVAVVTAVFVAFLLPSYTVADGTGDETAETLAAYAGFAAALVTLVPALVVTVPLVVPRRARGGTSLAVAIVLTLMAVVGGFTIGGFAVPIAMLAWAAVVVPRGARRGGFGVVSHIVGAMLVVSPFAVLTRGILTGTVGLSAWGIVVVVVITAVAVLIGFGVRAAGWLLLVIGAAVMIATLVFPSMLAVALWAMGGLYVTIGLSHAVAPVRARISPR</sequence>
<feature type="transmembrane region" description="Helical" evidence="1">
    <location>
        <begin position="118"/>
        <end position="140"/>
    </location>
</feature>
<reference evidence="2 3" key="1">
    <citation type="submission" date="2023-03" db="EMBL/GenBank/DDBJ databases">
        <title>Genome sequence of Microbacterium sp. KACC 23027.</title>
        <authorList>
            <person name="Kim S."/>
            <person name="Heo J."/>
            <person name="Kwon S.-W."/>
        </authorList>
    </citation>
    <scope>NUCLEOTIDE SEQUENCE [LARGE SCALE GENOMIC DNA]</scope>
    <source>
        <strain evidence="2 3">KACC 23027</strain>
    </source>
</reference>
<feature type="transmembrane region" description="Helical" evidence="1">
    <location>
        <begin position="171"/>
        <end position="188"/>
    </location>
</feature>